<feature type="domain" description="HTH lysR-type" evidence="5">
    <location>
        <begin position="7"/>
        <end position="64"/>
    </location>
</feature>
<organism evidence="6 7">
    <name type="scientific">Brenneria izadpanahii</name>
    <dbReference type="NCBI Taxonomy" id="2722756"/>
    <lineage>
        <taxon>Bacteria</taxon>
        <taxon>Pseudomonadati</taxon>
        <taxon>Pseudomonadota</taxon>
        <taxon>Gammaproteobacteria</taxon>
        <taxon>Enterobacterales</taxon>
        <taxon>Pectobacteriaceae</taxon>
        <taxon>Brenneria</taxon>
    </lineage>
</organism>
<evidence type="ECO:0000256" key="4">
    <source>
        <dbReference type="ARBA" id="ARBA00023163"/>
    </source>
</evidence>
<evidence type="ECO:0000313" key="7">
    <source>
        <dbReference type="Proteomes" id="UP000671960"/>
    </source>
</evidence>
<dbReference type="Pfam" id="PF00126">
    <property type="entry name" value="HTH_1"/>
    <property type="match status" value="1"/>
</dbReference>
<keyword evidence="7" id="KW-1185">Reference proteome</keyword>
<dbReference type="RefSeq" id="WP_208230186.1">
    <property type="nucleotide sequence ID" value="NZ_CP050854.1"/>
</dbReference>
<evidence type="ECO:0000256" key="2">
    <source>
        <dbReference type="ARBA" id="ARBA00023015"/>
    </source>
</evidence>
<dbReference type="SUPFAM" id="SSF46785">
    <property type="entry name" value="Winged helix' DNA-binding domain"/>
    <property type="match status" value="1"/>
</dbReference>
<accession>A0ABX7UPF0</accession>
<keyword evidence="4" id="KW-0804">Transcription</keyword>
<dbReference type="Gene3D" id="3.40.190.10">
    <property type="entry name" value="Periplasmic binding protein-like II"/>
    <property type="match status" value="2"/>
</dbReference>
<comment type="similarity">
    <text evidence="1">Belongs to the LysR transcriptional regulatory family.</text>
</comment>
<proteinExistence type="inferred from homology"/>
<evidence type="ECO:0000313" key="6">
    <source>
        <dbReference type="EMBL" id="QTF07553.1"/>
    </source>
</evidence>
<evidence type="ECO:0000256" key="3">
    <source>
        <dbReference type="ARBA" id="ARBA00023125"/>
    </source>
</evidence>
<dbReference type="InterPro" id="IPR036388">
    <property type="entry name" value="WH-like_DNA-bd_sf"/>
</dbReference>
<keyword evidence="2" id="KW-0805">Transcription regulation</keyword>
<dbReference type="EMBL" id="CP050854">
    <property type="protein sequence ID" value="QTF07553.1"/>
    <property type="molecule type" value="Genomic_DNA"/>
</dbReference>
<keyword evidence="3" id="KW-0238">DNA-binding</keyword>
<sequence>MFQSHRLNLRQVEAFRAVMLTGQITAAAELLFVTQPAVSRLIADFERSTKLHLFDRKGNRLVPTSAAFALMHEVQNAFIGLDRIGKAAEDIGRNFAGTLRIVAMPALANGILARFLAQFVREREGLHVSLDALPSPTVIERIASGNVELGYVDFQFDRAGMLCRHRSIAAVVALPSGHPLCMKPFLTRSDLVGEKLIDIEPGSIFSKRLSVELEGIDKASMIETYYSHTACSMVMAGAGLAVTDPFSAHEFLGRGLTIRPFQPFLEAGFTEIRSVDHANGDLTSEFTDAFWVFLQTELDIAG</sequence>
<gene>
    <name evidence="6" type="ORF">HC231_06165</name>
</gene>
<dbReference type="InterPro" id="IPR036390">
    <property type="entry name" value="WH_DNA-bd_sf"/>
</dbReference>
<dbReference type="PANTHER" id="PTHR30427">
    <property type="entry name" value="TRANSCRIPTIONAL ACTIVATOR PROTEIN LYSR"/>
    <property type="match status" value="1"/>
</dbReference>
<dbReference type="Pfam" id="PF03466">
    <property type="entry name" value="LysR_substrate"/>
    <property type="match status" value="1"/>
</dbReference>
<evidence type="ECO:0000259" key="5">
    <source>
        <dbReference type="PROSITE" id="PS50931"/>
    </source>
</evidence>
<evidence type="ECO:0000256" key="1">
    <source>
        <dbReference type="ARBA" id="ARBA00009437"/>
    </source>
</evidence>
<dbReference type="Gene3D" id="1.10.10.10">
    <property type="entry name" value="Winged helix-like DNA-binding domain superfamily/Winged helix DNA-binding domain"/>
    <property type="match status" value="1"/>
</dbReference>
<dbReference type="PANTHER" id="PTHR30427:SF1">
    <property type="entry name" value="TRANSCRIPTIONAL ACTIVATOR PROTEIN LYSR"/>
    <property type="match status" value="1"/>
</dbReference>
<dbReference type="InterPro" id="IPR000847">
    <property type="entry name" value="LysR_HTH_N"/>
</dbReference>
<name>A0ABX7UPF0_9GAMM</name>
<dbReference type="PROSITE" id="PS50931">
    <property type="entry name" value="HTH_LYSR"/>
    <property type="match status" value="1"/>
</dbReference>
<dbReference type="SUPFAM" id="SSF53850">
    <property type="entry name" value="Periplasmic binding protein-like II"/>
    <property type="match status" value="1"/>
</dbReference>
<dbReference type="Proteomes" id="UP000671960">
    <property type="component" value="Chromosome"/>
</dbReference>
<reference evidence="6 7" key="1">
    <citation type="submission" date="2020-03" db="EMBL/GenBank/DDBJ databases">
        <authorList>
            <person name="Bakhshi Ganjeh M."/>
        </authorList>
    </citation>
    <scope>NUCLEOTIDE SEQUENCE [LARGE SCALE GENOMIC DNA]</scope>
    <source>
        <strain evidence="7">Iran 50</strain>
    </source>
</reference>
<protein>
    <submittedName>
        <fullName evidence="6">LysR family transcriptional regulator</fullName>
    </submittedName>
</protein>
<dbReference type="InterPro" id="IPR005119">
    <property type="entry name" value="LysR_subst-bd"/>
</dbReference>